<dbReference type="RefSeq" id="WP_203910965.1">
    <property type="nucleotide sequence ID" value="NZ_BONY01000034.1"/>
</dbReference>
<proteinExistence type="predicted"/>
<dbReference type="InterPro" id="IPR036322">
    <property type="entry name" value="WD40_repeat_dom_sf"/>
</dbReference>
<evidence type="ECO:0000313" key="2">
    <source>
        <dbReference type="Proteomes" id="UP000612899"/>
    </source>
</evidence>
<evidence type="ECO:0000313" key="1">
    <source>
        <dbReference type="EMBL" id="GIH07155.1"/>
    </source>
</evidence>
<accession>A0A8J3QAY0</accession>
<comment type="caution">
    <text evidence="1">The sequence shown here is derived from an EMBL/GenBank/DDBJ whole genome shotgun (WGS) entry which is preliminary data.</text>
</comment>
<reference evidence="1" key="1">
    <citation type="submission" date="2021-01" db="EMBL/GenBank/DDBJ databases">
        <title>Whole genome shotgun sequence of Rhizocola hellebori NBRC 109834.</title>
        <authorList>
            <person name="Komaki H."/>
            <person name="Tamura T."/>
        </authorList>
    </citation>
    <scope>NUCLEOTIDE SEQUENCE</scope>
    <source>
        <strain evidence="1">NBRC 109834</strain>
    </source>
</reference>
<dbReference type="SUPFAM" id="SSF50978">
    <property type="entry name" value="WD40 repeat-like"/>
    <property type="match status" value="1"/>
</dbReference>
<dbReference type="Proteomes" id="UP000612899">
    <property type="component" value="Unassembled WGS sequence"/>
</dbReference>
<name>A0A8J3QAY0_9ACTN</name>
<protein>
    <submittedName>
        <fullName evidence="1">Uncharacterized protein</fullName>
    </submittedName>
</protein>
<sequence length="818" mass="88965">MLSERRARRMAQRAAAGNGEDFGFWAKRAWRKLAAAAWETDQSALNVLCTIVGDTGSPRRQDALDLIATTWVFRRLPQLREHVVGHQAMAHGHARLVTAALHGQLAQHWTAQEANIVRKMLSDADPDVQAGAVSAIRAADSAMVHALWTVVPGMSAPLEHASHRWWEDPLATILISHRVSPPSSNLDHMWRTWITNAGESMWVALSNWRIPGTAQDVRTLSMIAVEPDVTRLTESDLRPALLESASRAPHPIAEIAQAKILDAIRRSTGHELADEVCEAATQQPVLAAFCRRHKLAPADPVRRAAFFILTQQPEQLQALDPDGSLLSLAYATADPQTRKRLQKGMLTSGSLDLVKVLAGEDRRGRLHLMSDEEIKYLTEQLAARAAWEELWRIVLEMPMARSIRLMQLFAGGWLPRDDDSRELFTRLASFSHIRLESGTKELHGIWPVAVPQARIKFHGRINDVSFAPDAPQLAVAGSSRVAGIVDLTQARLTERYDGFASSVGRVLHLGAGMFLAAERTNRKDHECRVIRCADQKRETLIQLPGSITSLAPAGPGRFVAGTRSGELLIGASAFVAPTRVPMTRLEADPEYDWPRTVAADPQGQRLAVLGRTLILTDGSAAGVLGRGFQHTVVARAVMLTADLLAASDQNGNINLLRHQRHVLRPIAGASVAGLGGLAAIPSRQHLVAADRAGQLSFYDQTTLKLTSQIACPPGGGHATSVHAGARGDFLAVGYDSGHADIYDLRIGDVPSLVTRSLSSMVPAHLGVLAAARRVRAVSGPPAEVLDLLQACLEHRFRFDIEISETVTIATGEYDIALA</sequence>
<organism evidence="1 2">
    <name type="scientific">Rhizocola hellebori</name>
    <dbReference type="NCBI Taxonomy" id="1392758"/>
    <lineage>
        <taxon>Bacteria</taxon>
        <taxon>Bacillati</taxon>
        <taxon>Actinomycetota</taxon>
        <taxon>Actinomycetes</taxon>
        <taxon>Micromonosporales</taxon>
        <taxon>Micromonosporaceae</taxon>
        <taxon>Rhizocola</taxon>
    </lineage>
</organism>
<gene>
    <name evidence="1" type="ORF">Rhe02_52220</name>
</gene>
<dbReference type="Gene3D" id="2.130.10.10">
    <property type="entry name" value="YVTN repeat-like/Quinoprotein amine dehydrogenase"/>
    <property type="match status" value="1"/>
</dbReference>
<keyword evidence="2" id="KW-1185">Reference proteome</keyword>
<dbReference type="AlphaFoldDB" id="A0A8J3QAY0"/>
<dbReference type="EMBL" id="BONY01000034">
    <property type="protein sequence ID" value="GIH07155.1"/>
    <property type="molecule type" value="Genomic_DNA"/>
</dbReference>
<dbReference type="InterPro" id="IPR015943">
    <property type="entry name" value="WD40/YVTN_repeat-like_dom_sf"/>
</dbReference>